<comment type="caution">
    <text evidence="7">The sequence shown here is derived from an EMBL/GenBank/DDBJ whole genome shotgun (WGS) entry which is preliminary data.</text>
</comment>
<name>A0AA38HJD0_9CUCU</name>
<dbReference type="GO" id="GO:0006893">
    <property type="term" value="P:Golgi to plasma membrane transport"/>
    <property type="evidence" value="ECO:0007669"/>
    <property type="project" value="TreeGrafter"/>
</dbReference>
<sequence>MDQVEYRLKTDFSSKAGVNLLLSISALYASDDEENCKVYFCVCRAEPETYEELSAQEGTDAEFTIGSDATIFENYELSSSNLKLNRDTLELEVVEILLQSESQTSLMNQYFDDLLFQIDRLDLQLKLYNSYLKDARRDIQKLSKRDILSEIQTRNYKSLHLELSNLVDALNPNEIQQKYALLAEGHSALDNEQGSLQCLEAIRKLSAAVRLSLQSGMGNIQVVEDSIKKLREKEMAFLDLFKQKIVGLVDKMEQTASGKVEHYTLPVHENSYNLLLPFSDFFSMWLRESHEKTYYWLIKVSHCFHRPRNKLILTSCQYYESAAAGIYQAELRQCTNNLFEAFHSIRCDDASEWKKFNEAFAHILREYNKVIDEEIKFCRAFFGLHVSSESSDKYLRQLLRGILFKEIETNLNTILEFGSARDQMICIQMERVVHEIMEKDKLSQQNFFSEQLAKFKVALKHEFDRVVLEKTAEIPQRGARKDPKRKDNVFSFCLQFEPFLLRVKKALEKASSITGECSTAFVKEPVVTYYYRSCLILPALYSPLYQEIKSKEVCLFENYYHLWSSLTTVKLEFIENFRTEAQAKYKQHIQLYITMILEMPMEKVGKFMAGIKRSLDMGVSETEIVFQTEYSKQNLKKLVESYPSSLVKKQLATVYKKVERDFNAESSLFHMVWRLLFDELVQQFKFYRSTIER</sequence>
<dbReference type="EMBL" id="JALNTZ010000319">
    <property type="protein sequence ID" value="KAJ3636263.1"/>
    <property type="molecule type" value="Genomic_DNA"/>
</dbReference>
<dbReference type="GO" id="GO:0006887">
    <property type="term" value="P:exocytosis"/>
    <property type="evidence" value="ECO:0007669"/>
    <property type="project" value="UniProtKB-KW"/>
</dbReference>
<dbReference type="Pfam" id="PF20654">
    <property type="entry name" value="Sec3_C-term"/>
    <property type="match status" value="1"/>
</dbReference>
<dbReference type="AlphaFoldDB" id="A0AA38HJD0"/>
<dbReference type="InterPro" id="IPR019160">
    <property type="entry name" value="Sec3_CC"/>
</dbReference>
<dbReference type="PANTHER" id="PTHR16092">
    <property type="entry name" value="SEC3/SYNTAXIN-RELATED"/>
    <property type="match status" value="1"/>
</dbReference>
<accession>A0AA38HJD0</accession>
<keyword evidence="4" id="KW-0175">Coiled coil</keyword>
<keyword evidence="8" id="KW-1185">Reference proteome</keyword>
<evidence type="ECO:0000256" key="1">
    <source>
        <dbReference type="ARBA" id="ARBA00006518"/>
    </source>
</evidence>
<evidence type="ECO:0000259" key="5">
    <source>
        <dbReference type="Pfam" id="PF09763"/>
    </source>
</evidence>
<reference evidence="7" key="1">
    <citation type="journal article" date="2023" name="G3 (Bethesda)">
        <title>Whole genome assemblies of Zophobas morio and Tenebrio molitor.</title>
        <authorList>
            <person name="Kaur S."/>
            <person name="Stinson S.A."/>
            <person name="diCenzo G.C."/>
        </authorList>
    </citation>
    <scope>NUCLEOTIDE SEQUENCE</scope>
    <source>
        <strain evidence="7">QUZm001</strain>
    </source>
</reference>
<protein>
    <recommendedName>
        <fullName evidence="9">Exocyst complex component 1</fullName>
    </recommendedName>
</protein>
<feature type="domain" description="Exocyst complex component Sec3 coiled-coil" evidence="5">
    <location>
        <begin position="85"/>
        <end position="209"/>
    </location>
</feature>
<gene>
    <name evidence="7" type="ORF">Zmor_011788</name>
</gene>
<evidence type="ECO:0008006" key="9">
    <source>
        <dbReference type="Google" id="ProtNLM"/>
    </source>
</evidence>
<evidence type="ECO:0000256" key="4">
    <source>
        <dbReference type="ARBA" id="ARBA00023054"/>
    </source>
</evidence>
<evidence type="ECO:0000313" key="8">
    <source>
        <dbReference type="Proteomes" id="UP001168821"/>
    </source>
</evidence>
<evidence type="ECO:0000256" key="3">
    <source>
        <dbReference type="ARBA" id="ARBA00022483"/>
    </source>
</evidence>
<dbReference type="Proteomes" id="UP001168821">
    <property type="component" value="Unassembled WGS sequence"/>
</dbReference>
<dbReference type="GO" id="GO:0005546">
    <property type="term" value="F:phosphatidylinositol-4,5-bisphosphate binding"/>
    <property type="evidence" value="ECO:0007669"/>
    <property type="project" value="TreeGrafter"/>
</dbReference>
<evidence type="ECO:0000256" key="2">
    <source>
        <dbReference type="ARBA" id="ARBA00022448"/>
    </source>
</evidence>
<dbReference type="GO" id="GO:0000145">
    <property type="term" value="C:exocyst"/>
    <property type="evidence" value="ECO:0007669"/>
    <property type="project" value="InterPro"/>
</dbReference>
<organism evidence="7 8">
    <name type="scientific">Zophobas morio</name>
    <dbReference type="NCBI Taxonomy" id="2755281"/>
    <lineage>
        <taxon>Eukaryota</taxon>
        <taxon>Metazoa</taxon>
        <taxon>Ecdysozoa</taxon>
        <taxon>Arthropoda</taxon>
        <taxon>Hexapoda</taxon>
        <taxon>Insecta</taxon>
        <taxon>Pterygota</taxon>
        <taxon>Neoptera</taxon>
        <taxon>Endopterygota</taxon>
        <taxon>Coleoptera</taxon>
        <taxon>Polyphaga</taxon>
        <taxon>Cucujiformia</taxon>
        <taxon>Tenebrionidae</taxon>
        <taxon>Zophobas</taxon>
    </lineage>
</organism>
<proteinExistence type="inferred from homology"/>
<feature type="domain" description="Exocyst complex component Sec3 C-terminal" evidence="6">
    <location>
        <begin position="386"/>
        <end position="691"/>
    </location>
</feature>
<evidence type="ECO:0000313" key="7">
    <source>
        <dbReference type="EMBL" id="KAJ3636263.1"/>
    </source>
</evidence>
<dbReference type="InterPro" id="IPR048628">
    <property type="entry name" value="Sec3_C"/>
</dbReference>
<dbReference type="GO" id="GO:0005886">
    <property type="term" value="C:plasma membrane"/>
    <property type="evidence" value="ECO:0007669"/>
    <property type="project" value="TreeGrafter"/>
</dbReference>
<comment type="similarity">
    <text evidence="1">Belongs to the SEC3 family.</text>
</comment>
<dbReference type="PANTHER" id="PTHR16092:SF14">
    <property type="entry name" value="EXOCYST COMPLEX COMPONENT 1 ISOFORM X1"/>
    <property type="match status" value="1"/>
</dbReference>
<keyword evidence="3" id="KW-0268">Exocytosis</keyword>
<keyword evidence="2" id="KW-0813">Transport</keyword>
<dbReference type="Pfam" id="PF09763">
    <property type="entry name" value="Sec3_CC"/>
    <property type="match status" value="1"/>
</dbReference>
<evidence type="ECO:0000259" key="6">
    <source>
        <dbReference type="Pfam" id="PF20654"/>
    </source>
</evidence>